<keyword evidence="1" id="KW-0472">Membrane</keyword>
<dbReference type="Proteomes" id="UP000031668">
    <property type="component" value="Unassembled WGS sequence"/>
</dbReference>
<gene>
    <name evidence="2" type="ORF">RF11_01380</name>
</gene>
<evidence type="ECO:0000313" key="3">
    <source>
        <dbReference type="Proteomes" id="UP000031668"/>
    </source>
</evidence>
<sequence>MRYFTTFFCSTVSLLVHRRSQDLCHGNDDRIINLIIDAFEAKKLPYCTIDEMLSNIGSLTYEINDNIHKRLNCRLDDPQNFTHSYLQHQIDCGLYCQFLVNEWIREIVTNNPYYTHDINDRNLWDILEPYLKRNAPVNEYPKMIVSARCMVRKFTNEYEEAFELINDMNVSFLLNILSYLPMFTTKNINDAVFNTGGPMLLFLEKLKHNRLLQEYVKSLNRELSDETIKDIIREKVCKYKPCTRPLKTDVMIGFIIACASTLIVLLVSMKIHLI</sequence>
<accession>A0A0C2MWV5</accession>
<evidence type="ECO:0000313" key="2">
    <source>
        <dbReference type="EMBL" id="KII71836.1"/>
    </source>
</evidence>
<dbReference type="AlphaFoldDB" id="A0A0C2MWV5"/>
<feature type="transmembrane region" description="Helical" evidence="1">
    <location>
        <begin position="250"/>
        <end position="269"/>
    </location>
</feature>
<keyword evidence="1" id="KW-0812">Transmembrane</keyword>
<dbReference type="EMBL" id="JWZT01001610">
    <property type="protein sequence ID" value="KII71836.1"/>
    <property type="molecule type" value="Genomic_DNA"/>
</dbReference>
<reference evidence="2 3" key="1">
    <citation type="journal article" date="2014" name="Genome Biol. Evol.">
        <title>The genome of the myxosporean Thelohanellus kitauei shows adaptations to nutrient acquisition within its fish host.</title>
        <authorList>
            <person name="Yang Y."/>
            <person name="Xiong J."/>
            <person name="Zhou Z."/>
            <person name="Huo F."/>
            <person name="Miao W."/>
            <person name="Ran C."/>
            <person name="Liu Y."/>
            <person name="Zhang J."/>
            <person name="Feng J."/>
            <person name="Wang M."/>
            <person name="Wang M."/>
            <person name="Wang L."/>
            <person name="Yao B."/>
        </authorList>
    </citation>
    <scope>NUCLEOTIDE SEQUENCE [LARGE SCALE GENOMIC DNA]</scope>
    <source>
        <strain evidence="2">Wuqing</strain>
    </source>
</reference>
<name>A0A0C2MWV5_THEKT</name>
<protein>
    <submittedName>
        <fullName evidence="2">Uncharacterized protein</fullName>
    </submittedName>
</protein>
<comment type="caution">
    <text evidence="2">The sequence shown here is derived from an EMBL/GenBank/DDBJ whole genome shotgun (WGS) entry which is preliminary data.</text>
</comment>
<evidence type="ECO:0000256" key="1">
    <source>
        <dbReference type="SAM" id="Phobius"/>
    </source>
</evidence>
<organism evidence="2 3">
    <name type="scientific">Thelohanellus kitauei</name>
    <name type="common">Myxosporean</name>
    <dbReference type="NCBI Taxonomy" id="669202"/>
    <lineage>
        <taxon>Eukaryota</taxon>
        <taxon>Metazoa</taxon>
        <taxon>Cnidaria</taxon>
        <taxon>Myxozoa</taxon>
        <taxon>Myxosporea</taxon>
        <taxon>Bivalvulida</taxon>
        <taxon>Platysporina</taxon>
        <taxon>Myxobolidae</taxon>
        <taxon>Thelohanellus</taxon>
    </lineage>
</organism>
<keyword evidence="1" id="KW-1133">Transmembrane helix</keyword>
<proteinExistence type="predicted"/>
<keyword evidence="3" id="KW-1185">Reference proteome</keyword>